<comment type="caution">
    <text evidence="3">The sequence shown here is derived from an EMBL/GenBank/DDBJ whole genome shotgun (WGS) entry which is preliminary data.</text>
</comment>
<dbReference type="Pfam" id="PF00353">
    <property type="entry name" value="HemolysinCabind"/>
    <property type="match status" value="1"/>
</dbReference>
<feature type="region of interest" description="Disordered" evidence="2">
    <location>
        <begin position="174"/>
        <end position="222"/>
    </location>
</feature>
<dbReference type="Proteomes" id="UP000518892">
    <property type="component" value="Unassembled WGS sequence"/>
</dbReference>
<evidence type="ECO:0000313" key="3">
    <source>
        <dbReference type="EMBL" id="MBB3232236.1"/>
    </source>
</evidence>
<dbReference type="InterPro" id="IPR018511">
    <property type="entry name" value="Hemolysin-typ_Ca-bd_CS"/>
</dbReference>
<dbReference type="AlphaFoldDB" id="A0A7W5EVR9"/>
<feature type="compositionally biased region" description="Acidic residues" evidence="2">
    <location>
        <begin position="174"/>
        <end position="188"/>
    </location>
</feature>
<dbReference type="InterPro" id="IPR001343">
    <property type="entry name" value="Hemolysn_Ca-bd"/>
</dbReference>
<dbReference type="EMBL" id="JACHXR010000010">
    <property type="protein sequence ID" value="MBB3232236.1"/>
    <property type="molecule type" value="Genomic_DNA"/>
</dbReference>
<evidence type="ECO:0000256" key="1">
    <source>
        <dbReference type="ARBA" id="ARBA00022837"/>
    </source>
</evidence>
<dbReference type="InterPro" id="IPR011049">
    <property type="entry name" value="Serralysin-like_metalloprot_C"/>
</dbReference>
<dbReference type="InterPro" id="IPR010221">
    <property type="entry name" value="VCBS_dom"/>
</dbReference>
<proteinExistence type="predicted"/>
<name>A0A7W5EVR9_9GAMM</name>
<keyword evidence="1" id="KW-0106">Calcium</keyword>
<accession>A0A7W5EVR9</accession>
<dbReference type="InterPro" id="IPR047777">
    <property type="entry name" value="LapA-like_RM"/>
</dbReference>
<reference evidence="3 4" key="1">
    <citation type="submission" date="2020-08" db="EMBL/GenBank/DDBJ databases">
        <title>Genomic Encyclopedia of Type Strains, Phase III (KMG-III): the genomes of soil and plant-associated and newly described type strains.</title>
        <authorList>
            <person name="Whitman W."/>
        </authorList>
    </citation>
    <scope>NUCLEOTIDE SEQUENCE [LARGE SCALE GENOMIC DNA]</scope>
    <source>
        <strain evidence="3 4">CECT 7744</strain>
    </source>
</reference>
<dbReference type="PROSITE" id="PS00330">
    <property type="entry name" value="HEMOLYSIN_CALCIUM"/>
    <property type="match status" value="2"/>
</dbReference>
<evidence type="ECO:0000313" key="4">
    <source>
        <dbReference type="Proteomes" id="UP000518892"/>
    </source>
</evidence>
<sequence length="1061" mass="108097">MTIATVLSITGQAWARDADGQLRELRVGDSLQEGETLVTSDNGRVILDFGDPLEPTTIGEGREVVMTPELAPDAAVEAADASAQDADLEALLTAIGEGRGDLLEDLDATAAGAGAGGGSDGGHGFVRLARISESVDPLTFDFAATALEGPDEVPLEGGAVAVEDSDDVPVVGAEDLDGDGVATEDPDDVPVVGPEDLDGDGVATEDPDDVPTVATPDPGGDGDVVWESALPEGSGGGTTTTSGRLQIDTGDDQLALIEVQDANGAWIAITADGTTVQGAHGTLTVDTDGGWRYSLDANTLDHAGTGLTGDADRVQEPFAVRVTDDDGDVSPEATLTLSINDDGPSITASVSDGDGVTLNTQDAELTDTATASFAAAFTVGSSAYGADGAGTTNWSYALELAAADGSDSGLTSGGDPVYLYLVGGEVIGATAASAAAVADVNTVFTLAVDASGSVTLTQRAALDHDTADTGDYASDRQGLDTGLVNLVGTVIITDGEGDTASDSETMDLGGNLLFDDDGPKAFFPQAAHVLLAVDAAEATQQPVTQSLNFLPGTDGLGDIVFDLALVDGKQAFLGVEGDQLYLHNEALYLQYTDDTHHGIQAVTESGDIGFEATIDTEGNVAYTVFSGSFMTDGKLTTVTELDGIGGGNVAFKGLNIGTKQAPDPDGTDDVLVSSEILPLDDTDQGTVNTTNATLGVGQGAEISSGEIVRFDLVNNLSVDDTRNAESYSFDGYQQTLAFSQSIVVSGGKEASFYLRIYSMGLENAATDQTQSLVSGPGGEGQLSLAAGEVRIYDETGIEQSGHVTARADGSVRVEGLQDGWSFAIVSVDGSLDPEAFNAVEIEGAELADGATTSLKLGGFSYGVEPSLSPVSFELPVTGEDADGDNLDGRVAITLYPDSESIVGDSQDNRLSGTGEDDSLFGLEGDDTLMGGQGDDVLAGGLGADTFAWQFGDGGDQGVPGTPASDLVADFNLNEADEGDALLLSDLLQDSDAGSDFANYLHAIDDGQGNTLLHVSTSGAFSDGFSSAESDQVIALNGVSMEGADSSAFIQSLIDSGQLDIE</sequence>
<dbReference type="NCBIfam" id="TIGR03661">
    <property type="entry name" value="T1SS_VCA0849"/>
    <property type="match status" value="1"/>
</dbReference>
<dbReference type="InterPro" id="IPR019960">
    <property type="entry name" value="T1SS_VCA0849"/>
</dbReference>
<keyword evidence="4" id="KW-1185">Reference proteome</keyword>
<dbReference type="RefSeq" id="WP_183384685.1">
    <property type="nucleotide sequence ID" value="NZ_JACHXR010000010.1"/>
</dbReference>
<evidence type="ECO:0000256" key="2">
    <source>
        <dbReference type="SAM" id="MobiDB-lite"/>
    </source>
</evidence>
<dbReference type="Gene3D" id="2.150.10.10">
    <property type="entry name" value="Serralysin-like metalloprotease, C-terminal"/>
    <property type="match status" value="1"/>
</dbReference>
<dbReference type="NCBIfam" id="TIGR01965">
    <property type="entry name" value="VCBS_repeat"/>
    <property type="match status" value="1"/>
</dbReference>
<dbReference type="GO" id="GO:0005509">
    <property type="term" value="F:calcium ion binding"/>
    <property type="evidence" value="ECO:0007669"/>
    <property type="project" value="InterPro"/>
</dbReference>
<feature type="compositionally biased region" description="Acidic residues" evidence="2">
    <location>
        <begin position="195"/>
        <end position="209"/>
    </location>
</feature>
<dbReference type="NCBIfam" id="NF033682">
    <property type="entry name" value="retention_LapA"/>
    <property type="match status" value="1"/>
</dbReference>
<organism evidence="3 4">
    <name type="scientific">Halomonas stenophila</name>
    <dbReference type="NCBI Taxonomy" id="795312"/>
    <lineage>
        <taxon>Bacteria</taxon>
        <taxon>Pseudomonadati</taxon>
        <taxon>Pseudomonadota</taxon>
        <taxon>Gammaproteobacteria</taxon>
        <taxon>Oceanospirillales</taxon>
        <taxon>Halomonadaceae</taxon>
        <taxon>Halomonas</taxon>
    </lineage>
</organism>
<gene>
    <name evidence="3" type="ORF">FHR97_003104</name>
</gene>
<protein>
    <submittedName>
        <fullName evidence="3">VCBS repeat-containing protein</fullName>
    </submittedName>
</protein>